<evidence type="ECO:0000313" key="21">
    <source>
        <dbReference type="EMBL" id="AIY41801.1"/>
    </source>
</evidence>
<evidence type="ECO:0000256" key="17">
    <source>
        <dbReference type="ARBA" id="ARBA00081049"/>
    </source>
</evidence>
<keyword evidence="3" id="KW-1003">Cell membrane</keyword>
<evidence type="ECO:0000256" key="18">
    <source>
        <dbReference type="SAM" id="Coils"/>
    </source>
</evidence>
<dbReference type="InterPro" id="IPR003856">
    <property type="entry name" value="LPS_length_determ_N"/>
</dbReference>
<evidence type="ECO:0000256" key="11">
    <source>
        <dbReference type="ARBA" id="ARBA00023136"/>
    </source>
</evidence>
<dbReference type="PANTHER" id="PTHR32309:SF32">
    <property type="entry name" value="TYROSINE-PROTEIN KINASE ETK-RELATED"/>
    <property type="match status" value="1"/>
</dbReference>
<keyword evidence="8 21" id="KW-0418">Kinase</keyword>
<keyword evidence="11 19" id="KW-0472">Membrane</keyword>
<dbReference type="OrthoDB" id="9808257at2"/>
<feature type="coiled-coil region" evidence="18">
    <location>
        <begin position="277"/>
        <end position="318"/>
    </location>
</feature>
<dbReference type="AlphaFoldDB" id="A0A0A1FBC1"/>
<dbReference type="InterPro" id="IPR005700">
    <property type="entry name" value="EPS_ExoP-like"/>
</dbReference>
<keyword evidence="9" id="KW-0067">ATP-binding</keyword>
<dbReference type="SMART" id="SM00382">
    <property type="entry name" value="AAA"/>
    <property type="match status" value="1"/>
</dbReference>
<evidence type="ECO:0000256" key="14">
    <source>
        <dbReference type="ARBA" id="ARBA00053015"/>
    </source>
</evidence>
<keyword evidence="7" id="KW-0547">Nucleotide-binding</keyword>
<dbReference type="HOGENOM" id="CLU_009912_0_0_4"/>
<keyword evidence="18" id="KW-0175">Coiled coil</keyword>
<dbReference type="GO" id="GO:0004713">
    <property type="term" value="F:protein tyrosine kinase activity"/>
    <property type="evidence" value="ECO:0007669"/>
    <property type="project" value="UniProtKB-KW"/>
</dbReference>
<evidence type="ECO:0000256" key="4">
    <source>
        <dbReference type="ARBA" id="ARBA00022519"/>
    </source>
</evidence>
<dbReference type="EMBL" id="CP009962">
    <property type="protein sequence ID" value="AIY41801.1"/>
    <property type="molecule type" value="Genomic_DNA"/>
</dbReference>
<dbReference type="GO" id="GO:0005886">
    <property type="term" value="C:plasma membrane"/>
    <property type="evidence" value="ECO:0007669"/>
    <property type="project" value="UniProtKB-SubCell"/>
</dbReference>
<dbReference type="Gene3D" id="3.40.50.300">
    <property type="entry name" value="P-loop containing nucleotide triphosphate hydrolases"/>
    <property type="match status" value="1"/>
</dbReference>
<keyword evidence="22" id="KW-1185">Reference proteome</keyword>
<evidence type="ECO:0000256" key="6">
    <source>
        <dbReference type="ARBA" id="ARBA00022692"/>
    </source>
</evidence>
<accession>A0A0A1FBC1</accession>
<evidence type="ECO:0000259" key="20">
    <source>
        <dbReference type="SMART" id="SM00382"/>
    </source>
</evidence>
<gene>
    <name evidence="21" type="ORF">LT85_2643</name>
</gene>
<dbReference type="Pfam" id="PF02706">
    <property type="entry name" value="Wzz"/>
    <property type="match status" value="1"/>
</dbReference>
<keyword evidence="4" id="KW-0997">Cell inner membrane</keyword>
<evidence type="ECO:0000313" key="22">
    <source>
        <dbReference type="Proteomes" id="UP000030302"/>
    </source>
</evidence>
<comment type="subcellular location">
    <subcellularLocation>
        <location evidence="1">Cell inner membrane</location>
        <topology evidence="1">Multi-pass membrane protein</topology>
    </subcellularLocation>
</comment>
<dbReference type="InterPro" id="IPR050445">
    <property type="entry name" value="Bact_polysacc_biosynth/exp"/>
</dbReference>
<dbReference type="InterPro" id="IPR027417">
    <property type="entry name" value="P-loop_NTPase"/>
</dbReference>
<comment type="catalytic activity">
    <reaction evidence="14">
        <text>L-tyrosyl-[protein] + ATP = O-phospho-L-tyrosyl-[protein] + ADP + H(+)</text>
        <dbReference type="Rhea" id="RHEA:10596"/>
        <dbReference type="Rhea" id="RHEA-COMP:10136"/>
        <dbReference type="Rhea" id="RHEA-COMP:20101"/>
        <dbReference type="ChEBI" id="CHEBI:15378"/>
        <dbReference type="ChEBI" id="CHEBI:30616"/>
        <dbReference type="ChEBI" id="CHEBI:46858"/>
        <dbReference type="ChEBI" id="CHEBI:61978"/>
        <dbReference type="ChEBI" id="CHEBI:456216"/>
    </reaction>
</comment>
<keyword evidence="13" id="KW-0270">Exopolysaccharide synthesis</keyword>
<dbReference type="FunFam" id="3.40.50.300:FF:000527">
    <property type="entry name" value="Tyrosine-protein kinase etk"/>
    <property type="match status" value="1"/>
</dbReference>
<evidence type="ECO:0000256" key="19">
    <source>
        <dbReference type="SAM" id="Phobius"/>
    </source>
</evidence>
<reference evidence="22" key="1">
    <citation type="journal article" date="2014" name="Soil Biol. Biochem.">
        <title>Structure and function of bacterial communities in ageing soils: Insights from the Mendocino ecological staircase.</title>
        <authorList>
            <person name="Uroz S."/>
            <person name="Tech J.J."/>
            <person name="Sawaya N.A."/>
            <person name="Frey-Klett P."/>
            <person name="Leveau J.H.J."/>
        </authorList>
    </citation>
    <scope>NUCLEOTIDE SEQUENCE [LARGE SCALE GENOMIC DNA]</scope>
    <source>
        <strain evidence="22">Cal35</strain>
    </source>
</reference>
<dbReference type="InterPro" id="IPR005702">
    <property type="entry name" value="Wzc-like_C"/>
</dbReference>
<organism evidence="21 22">
    <name type="scientific">Collimonas arenae</name>
    <dbReference type="NCBI Taxonomy" id="279058"/>
    <lineage>
        <taxon>Bacteria</taxon>
        <taxon>Pseudomonadati</taxon>
        <taxon>Pseudomonadota</taxon>
        <taxon>Betaproteobacteria</taxon>
        <taxon>Burkholderiales</taxon>
        <taxon>Oxalobacteraceae</taxon>
        <taxon>Collimonas</taxon>
    </lineage>
</organism>
<dbReference type="Pfam" id="PF13807">
    <property type="entry name" value="GNVR"/>
    <property type="match status" value="1"/>
</dbReference>
<dbReference type="Pfam" id="PF23607">
    <property type="entry name" value="WZC_N"/>
    <property type="match status" value="1"/>
</dbReference>
<feature type="domain" description="AAA+ ATPase" evidence="20">
    <location>
        <begin position="544"/>
        <end position="707"/>
    </location>
</feature>
<comment type="similarity">
    <text evidence="2">Belongs to the etk/wzc family.</text>
</comment>
<dbReference type="Pfam" id="PF13614">
    <property type="entry name" value="AAA_31"/>
    <property type="match status" value="1"/>
</dbReference>
<keyword evidence="5 21" id="KW-0808">Transferase</keyword>
<dbReference type="NCBIfam" id="TIGR01007">
    <property type="entry name" value="eps_fam"/>
    <property type="match status" value="1"/>
</dbReference>
<dbReference type="PANTHER" id="PTHR32309">
    <property type="entry name" value="TYROSINE-PROTEIN KINASE"/>
    <property type="match status" value="1"/>
</dbReference>
<evidence type="ECO:0000256" key="12">
    <source>
        <dbReference type="ARBA" id="ARBA00023137"/>
    </source>
</evidence>
<evidence type="ECO:0000256" key="13">
    <source>
        <dbReference type="ARBA" id="ARBA00023169"/>
    </source>
</evidence>
<feature type="transmembrane region" description="Helical" evidence="19">
    <location>
        <begin position="33"/>
        <end position="51"/>
    </location>
</feature>
<evidence type="ECO:0000256" key="5">
    <source>
        <dbReference type="ARBA" id="ARBA00022679"/>
    </source>
</evidence>
<evidence type="ECO:0000256" key="15">
    <source>
        <dbReference type="ARBA" id="ARBA00054296"/>
    </source>
</evidence>
<dbReference type="InterPro" id="IPR003593">
    <property type="entry name" value="AAA+_ATPase"/>
</dbReference>
<proteinExistence type="inferred from homology"/>
<evidence type="ECO:0000256" key="16">
    <source>
        <dbReference type="ARBA" id="ARBA00067833"/>
    </source>
</evidence>
<dbReference type="STRING" id="279058.LT85_2643"/>
<evidence type="ECO:0000256" key="8">
    <source>
        <dbReference type="ARBA" id="ARBA00022777"/>
    </source>
</evidence>
<evidence type="ECO:0000256" key="3">
    <source>
        <dbReference type="ARBA" id="ARBA00022475"/>
    </source>
</evidence>
<dbReference type="GO" id="GO:0000271">
    <property type="term" value="P:polysaccharide biosynthetic process"/>
    <property type="evidence" value="ECO:0007669"/>
    <property type="project" value="UniProtKB-KW"/>
</dbReference>
<dbReference type="InterPro" id="IPR032807">
    <property type="entry name" value="GNVR"/>
</dbReference>
<dbReference type="RefSeq" id="WP_052135147.1">
    <property type="nucleotide sequence ID" value="NZ_CP009962.1"/>
</dbReference>
<evidence type="ECO:0000256" key="7">
    <source>
        <dbReference type="ARBA" id="ARBA00022741"/>
    </source>
</evidence>
<keyword evidence="6 19" id="KW-0812">Transmembrane</keyword>
<dbReference type="InterPro" id="IPR025669">
    <property type="entry name" value="AAA_dom"/>
</dbReference>
<evidence type="ECO:0000256" key="10">
    <source>
        <dbReference type="ARBA" id="ARBA00022989"/>
    </source>
</evidence>
<evidence type="ECO:0000256" key="1">
    <source>
        <dbReference type="ARBA" id="ARBA00004429"/>
    </source>
</evidence>
<name>A0A0A1FBC1_9BURK</name>
<dbReference type="GO" id="GO:0005524">
    <property type="term" value="F:ATP binding"/>
    <property type="evidence" value="ECO:0007669"/>
    <property type="project" value="UniProtKB-KW"/>
</dbReference>
<comment type="function">
    <text evidence="15">Probably involved in polymerization and/or export of exopolysaccharide EPS I which functions as a virulence factor. May be involved in an ATP-dependent process in the pathway for EPS I production, possibly export of the trimeric repeat units across the inner membrane or their polymerization.</text>
</comment>
<evidence type="ECO:0000256" key="2">
    <source>
        <dbReference type="ARBA" id="ARBA00008883"/>
    </source>
</evidence>
<protein>
    <recommendedName>
        <fullName evidence="16">Putative tyrosine-protein kinase EpsB</fullName>
    </recommendedName>
    <alternativeName>
        <fullName evidence="17">EPS I polysaccharide export protein EpsB</fullName>
    </alternativeName>
</protein>
<dbReference type="NCBIfam" id="TIGR01005">
    <property type="entry name" value="eps_transp_fam"/>
    <property type="match status" value="1"/>
</dbReference>
<keyword evidence="12" id="KW-0829">Tyrosine-protein kinase</keyword>
<dbReference type="SUPFAM" id="SSF52540">
    <property type="entry name" value="P-loop containing nucleoside triphosphate hydrolases"/>
    <property type="match status" value="1"/>
</dbReference>
<dbReference type="GO" id="GO:0042802">
    <property type="term" value="F:identical protein binding"/>
    <property type="evidence" value="ECO:0007669"/>
    <property type="project" value="UniProtKB-ARBA"/>
</dbReference>
<dbReference type="CDD" id="cd05387">
    <property type="entry name" value="BY-kinase"/>
    <property type="match status" value="1"/>
</dbReference>
<evidence type="ECO:0000256" key="9">
    <source>
        <dbReference type="ARBA" id="ARBA00022840"/>
    </source>
</evidence>
<dbReference type="Proteomes" id="UP000030302">
    <property type="component" value="Chromosome"/>
</dbReference>
<dbReference type="KEGG" id="care:LT85_2643"/>
<sequence>MTKLTQPLHITAGKDDELDLAALLDVLVDNRRMIAIVTSVFFLIGALYAFLGTPVYQADILVQVEDNSASAAASNMLADMSSMFDVKSTAAAEIEILGSRLVVSRSVDALHLFIDQNPKYFPLIGGWIARHNKKLSTPGLFGFGGYVWGNESMDADIFNVPQVLEEKKFKLEVLSRGRYRLTSGEFDNVFEGSVGKLEKFTVEDGDLTLRVANINARPGAVFRLVRNARLKTILDLQDQLVIVEKGKQSGVIGATWEGPDARIVSETLNQIGQQYVRQNIERKSAEAAKSLDFLNEQIPELKNELELAEDRYNALRNKLGSISMSDEGAMVLKKAVDTQTELLELKQKRKDLAMRFAESHPSLKAVDAQIQALNGEQGKVNGLIKRFPNNEQDVLRLTRDVTVNTTLYTGLLSNIEQLKLVKAGKIGNVRLVDVAALPEIPVKPKKLIVLPVALLLGLFGSITAAFVRNMLFSGVTDANEIEQHTGLSVYSTIPRSDAQLALSRQARTRPHEVSLLAVAQSNDLAIESLRSLRTALQFAMLEAKNNIVLLTGPAPGVGKSFIAANLSAVVASSGKRVLLIDADLRKGHLNEYFGFERDGGLSELVSGTLSVSIAIHKDVVAGLDFMSTGKLPPNPAELLMARSVGEMLQTVARQYDIVIIDSPPVLAVADPAILAEFSGTTFLVARSGVTKIGEILETARRLVQNGAHPKGVLFNGLDPNVGRYRYGSKYGSYRYTAYSYKKGKPLTT</sequence>
<keyword evidence="10 19" id="KW-1133">Transmembrane helix</keyword>